<reference evidence="2 3" key="1">
    <citation type="submission" date="2023-04" db="EMBL/GenBank/DDBJ databases">
        <title>Forest soil microbial communities from Buena Vista Peninsula, Colon Province, Panama.</title>
        <authorList>
            <person name="Bouskill N."/>
        </authorList>
    </citation>
    <scope>NUCLEOTIDE SEQUENCE [LARGE SCALE GENOMIC DNA]</scope>
    <source>
        <strain evidence="2 3">CFH S0262</strain>
    </source>
</reference>
<dbReference type="InterPro" id="IPR023346">
    <property type="entry name" value="Lysozyme-like_dom_sf"/>
</dbReference>
<dbReference type="SUPFAM" id="SSF48371">
    <property type="entry name" value="ARM repeat"/>
    <property type="match status" value="1"/>
</dbReference>
<accession>A0ABT6M5F8</accession>
<proteinExistence type="predicted"/>
<dbReference type="SUPFAM" id="SSF53955">
    <property type="entry name" value="Lysozyme-like"/>
    <property type="match status" value="1"/>
</dbReference>
<dbReference type="RefSeq" id="WP_280758942.1">
    <property type="nucleotide sequence ID" value="NZ_JARXVC010000002.1"/>
</dbReference>
<dbReference type="EMBL" id="JARXVC010000002">
    <property type="protein sequence ID" value="MDH6279542.1"/>
    <property type="molecule type" value="Genomic_DNA"/>
</dbReference>
<organism evidence="2 3">
    <name type="scientific">Prescottella agglutinans</name>
    <dbReference type="NCBI Taxonomy" id="1644129"/>
    <lineage>
        <taxon>Bacteria</taxon>
        <taxon>Bacillati</taxon>
        <taxon>Actinomycetota</taxon>
        <taxon>Actinomycetes</taxon>
        <taxon>Mycobacteriales</taxon>
        <taxon>Nocardiaceae</taxon>
        <taxon>Prescottella</taxon>
    </lineage>
</organism>
<sequence>MTAPFATASVKASLDWGNLDAEFEARVRAAAVKATEAAEKHFKDIEFAANVRLDADTGLFSTETQMRLDALSLSADVTLDADTGLFSTEMQSRLDLIQLDARVELDADTGLFRTLTQARLDALSLKADVELKADTSLFSSVTQATLTLLPPDAQVTLDADTVLFQSVTQARLNLIDLDANVTLDADTGLFSSATQARLDTLSLSADVTLKADKTQLLASLAGLSADVPVKLDVSAAHLQSFVDTLNAKLAAADIVAPVKLKVANEAQFNAHIAQLTQTETKNIIINTIGGVGGAGGGGGGVAGLDLSLGRVARTGLKIAGIASLIGAIGGAAGLAAGAVGALAVGLAGVGAAGMAGLGTTVLGLQGIGKAFSALNEAADSSDKEAEAQAKAVASATKQVEQAERGVRDAKKDARRAEEDLTRARKDAKDQIDELNFSLKGAALDEKDAAIALREAQAELRKTKADPNADKTDRDRARLNVEKALLRQEEVGRKNKKLAEEAAEANAKGVEGSDQVVAAKERIEAANERVTDSEKALTDATTALQEALTSSSSAADKAAEAMEKLSPNARAFVLAMMDLKPQFQELKNVVQDAMFADLDGVFTDLVTTSMPMLKEGLGGVATSINGAAKEFAGFWASAEAQDGLRNLFAGTANMITAMQPGLEQLSLGLVNIGNAAAPVMDQIGASLGGLLGQVGQAFTDAFNSGALTQLFSTFSTILDGLGDGLNALLGGLIEFGNIVGPVVGPLLKTLGEAIADLAPALGELGVAFGDALIEILPTLSQFISMLADGLTPIMPIISELLGMLAVALAPLIQPLSDILQIVGIALVDAISALAPAIEPFGEAFASLVDALAPILPLIAQVIEMIVSALAPALNTIFDAFAPVIEQIVDGLRPVLEALAPVLAQVAGILADVFASALEQLAPIFAELVPVLTTIAQVLAQSLGQALTALAPVFIELVTVAGQFLQAALLPLLPVLQQLAEKLFPILADVIVQLAPILSQLATSVGAVLVQMAPIIGEIAGLLADVLMQAIEALAPLIPPLAEAFLQVIEAVLPLLPVILDLVMKLLPPLMNIFIALLPVIDPIVGIITTLVQIFAKLAEYWVPIIINAIENLGSIFSGIFDGIGKVVGWVVDTIIVPMLERWQENIGKARDFISGALDGIKGFFHGLGEKVGEVKDWIVDKWNGLVEFVTGLPGRIRDAASGMWDGVKDAFKGAINWIIEKWNNFQLTIGGFEVFGKKMPSITIDTPDIPYLARGGLAGQRSDGVLFGPGTGISDDILGLDESGIPTARVAHGEMVINKEQTDRNLPLLSAINAGWTPSPEFLRGLVYGLPGHAGGGVVGGGGASSPSTVTAPPTAGTSAGKQLNRGEWIALFGNAEEFDRILAEQNEKNRQQLTDTEQRYVGFGETVTGVLGGLKDAVFPAHMEGLAEVAKTTLGTTDEGQKNWDNLGAKVGQVATGMLEGTFPALRQGLDGLGQFAKGIVDGFGTDWARMPGLVAPPVNWIIDKIVNTGLRDAWMGVKSAIPSLPDWGAPVAQITGYATGGIMSGYTPGRDDRIIAVGGGEAVMRPEWTRAMGPDYVNSMNAAARSGGVSAVQKLSGAYASGGIVQGGAELTTDIQRSMWDAVRTAFPNAQLSSGTRYEDVGSGYDNHMAARAIDLGGPVGNLPEQARWIARTYPDSLELIHWPLDGWENLKNGAPLNYGDGTNSQHMDHVHWAMSEMVTSDGKFISAGGGGGGLAGARSAVLAGFEAAMGKIGQEIPDFGPSLFGQLPGQMFDAMKSAASAEVGKLAGRSGSSGGNSAWDVSAGAEQWRQMMIDAYKNQGYDPTPEKIDAWVRQIDTESHGDPNIAQQIVDVNGTGEAAGVGLGQMIPTTWQAYRDPSLSDNRRDPWAMTNAMVRYGEQKYGADLLDVIGQGHGYDQGGVANGIGLLPKWTIKPERVLSPEMTPIFERLVDVLERPEIASILRALDPGNALTPIAAPELALKAVEPAPVDDPLKKAAQDAGQAQDAYDYREGYDPKNLRSQLGEFGLVRDKWMAGEADLAAGDAWLADQEFAPRVEEWAINAGKEMTGQFTDQVGLTGLVNQDIDTWVRDQRLAAIDANDAAAARGEQPKFAETVNFYGMDPGKVGDEVIRAMAHGMAPVTQTYRKG</sequence>
<evidence type="ECO:0000313" key="3">
    <source>
        <dbReference type="Proteomes" id="UP001160334"/>
    </source>
</evidence>
<feature type="compositionally biased region" description="Basic and acidic residues" evidence="1">
    <location>
        <begin position="400"/>
        <end position="425"/>
    </location>
</feature>
<gene>
    <name evidence="2" type="ORF">M2280_000751</name>
</gene>
<dbReference type="Proteomes" id="UP001160334">
    <property type="component" value="Unassembled WGS sequence"/>
</dbReference>
<feature type="region of interest" description="Disordered" evidence="1">
    <location>
        <begin position="1339"/>
        <end position="1360"/>
    </location>
</feature>
<feature type="region of interest" description="Disordered" evidence="1">
    <location>
        <begin position="396"/>
        <end position="425"/>
    </location>
</feature>
<dbReference type="InterPro" id="IPR016024">
    <property type="entry name" value="ARM-type_fold"/>
</dbReference>
<feature type="compositionally biased region" description="Polar residues" evidence="1">
    <location>
        <begin position="1348"/>
        <end position="1360"/>
    </location>
</feature>
<protein>
    <submittedName>
        <fullName evidence="2">Phage-related protein</fullName>
    </submittedName>
</protein>
<keyword evidence="3" id="KW-1185">Reference proteome</keyword>
<comment type="caution">
    <text evidence="2">The sequence shown here is derived from an EMBL/GenBank/DDBJ whole genome shotgun (WGS) entry which is preliminary data.</text>
</comment>
<name>A0ABT6M5F8_9NOCA</name>
<evidence type="ECO:0000313" key="2">
    <source>
        <dbReference type="EMBL" id="MDH6279542.1"/>
    </source>
</evidence>
<evidence type="ECO:0000256" key="1">
    <source>
        <dbReference type="SAM" id="MobiDB-lite"/>
    </source>
</evidence>